<dbReference type="PANTHER" id="PTHR35377:SF5">
    <property type="entry name" value="ANTITOXIN VAPB46"/>
    <property type="match status" value="1"/>
</dbReference>
<gene>
    <name evidence="2" type="ORF">JQS43_07710</name>
</gene>
<sequence>MPTTSDHSVGLRELRHHTSEVLARVRHGETIDVTEYGRLVARIVPVEQREPAPVLDRMISAGRVRLATRPGYRPRMRPASGADRLGDALADLRAEERW</sequence>
<dbReference type="Gene3D" id="3.40.1620.10">
    <property type="entry name" value="YefM-like domain"/>
    <property type="match status" value="1"/>
</dbReference>
<dbReference type="RefSeq" id="WP_239678379.1">
    <property type="nucleotide sequence ID" value="NZ_CP070499.1"/>
</dbReference>
<proteinExistence type="inferred from homology"/>
<dbReference type="InterPro" id="IPR051416">
    <property type="entry name" value="phD-YefM_TA_antitoxins"/>
</dbReference>
<accession>A0A895YEA6</accession>
<comment type="similarity">
    <text evidence="1">Belongs to the phD/YefM antitoxin family.</text>
</comment>
<dbReference type="GO" id="GO:0097351">
    <property type="term" value="F:toxin sequestering activity"/>
    <property type="evidence" value="ECO:0007669"/>
    <property type="project" value="TreeGrafter"/>
</dbReference>
<protein>
    <submittedName>
        <fullName evidence="2">Type II toxin-antitoxin system prevent-host-death family antitoxin</fullName>
    </submittedName>
</protein>
<dbReference type="KEGG" id="nhy:JQS43_07710"/>
<dbReference type="NCBIfam" id="TIGR01552">
    <property type="entry name" value="phd_fam"/>
    <property type="match status" value="1"/>
</dbReference>
<dbReference type="Proteomes" id="UP000662857">
    <property type="component" value="Chromosome"/>
</dbReference>
<dbReference type="PANTHER" id="PTHR35377">
    <property type="entry name" value="ANTITOXIN VAPB49-RELATED-RELATED"/>
    <property type="match status" value="1"/>
</dbReference>
<dbReference type="AlphaFoldDB" id="A0A895YEA6"/>
<dbReference type="InterPro" id="IPR036165">
    <property type="entry name" value="YefM-like_sf"/>
</dbReference>
<organism evidence="2 3">
    <name type="scientific">Natronosporangium hydrolyticum</name>
    <dbReference type="NCBI Taxonomy" id="2811111"/>
    <lineage>
        <taxon>Bacteria</taxon>
        <taxon>Bacillati</taxon>
        <taxon>Actinomycetota</taxon>
        <taxon>Actinomycetes</taxon>
        <taxon>Micromonosporales</taxon>
        <taxon>Micromonosporaceae</taxon>
        <taxon>Natronosporangium</taxon>
    </lineage>
</organism>
<evidence type="ECO:0000313" key="3">
    <source>
        <dbReference type="Proteomes" id="UP000662857"/>
    </source>
</evidence>
<name>A0A895YEA6_9ACTN</name>
<reference evidence="2" key="1">
    <citation type="submission" date="2021-02" db="EMBL/GenBank/DDBJ databases">
        <title>Natrosporangium hydrolyticum gen. nov., sp. nov, a haloalkaliphilic actinobacterium from a soda solonchak soil.</title>
        <authorList>
            <person name="Sorokin D.Y."/>
            <person name="Khijniak T.V."/>
            <person name="Zakharycheva A.P."/>
            <person name="Boueva O.V."/>
            <person name="Ariskina E.V."/>
            <person name="Hahnke R.L."/>
            <person name="Bunk B."/>
            <person name="Sproer C."/>
            <person name="Schumann P."/>
            <person name="Evtushenko L.I."/>
            <person name="Kublanov I.V."/>
        </authorList>
    </citation>
    <scope>NUCLEOTIDE SEQUENCE</scope>
    <source>
        <strain evidence="2">DSM 106523</strain>
    </source>
</reference>
<dbReference type="EMBL" id="CP070499">
    <property type="protein sequence ID" value="QSB16174.1"/>
    <property type="molecule type" value="Genomic_DNA"/>
</dbReference>
<evidence type="ECO:0000256" key="1">
    <source>
        <dbReference type="ARBA" id="ARBA00009981"/>
    </source>
</evidence>
<dbReference type="SUPFAM" id="SSF143120">
    <property type="entry name" value="YefM-like"/>
    <property type="match status" value="1"/>
</dbReference>
<keyword evidence="3" id="KW-1185">Reference proteome</keyword>
<evidence type="ECO:0000313" key="2">
    <source>
        <dbReference type="EMBL" id="QSB16174.1"/>
    </source>
</evidence>